<feature type="region of interest" description="Disordered" evidence="2">
    <location>
        <begin position="492"/>
        <end position="513"/>
    </location>
</feature>
<feature type="coiled-coil region" evidence="1">
    <location>
        <begin position="93"/>
        <end position="153"/>
    </location>
</feature>
<feature type="compositionally biased region" description="Basic residues" evidence="2">
    <location>
        <begin position="212"/>
        <end position="226"/>
    </location>
</feature>
<feature type="coiled-coil region" evidence="1">
    <location>
        <begin position="265"/>
        <end position="331"/>
    </location>
</feature>
<feature type="region of interest" description="Disordered" evidence="2">
    <location>
        <begin position="1"/>
        <end position="28"/>
    </location>
</feature>
<feature type="compositionally biased region" description="Polar residues" evidence="2">
    <location>
        <begin position="492"/>
        <end position="510"/>
    </location>
</feature>
<sequence>MANVGEKKAKPHNSGTSKKQKECKSQKKVAPEDISLSCNYVDLQVYCNALVKENKDLRARYDQALTKHHCEMKEALVKDEQINFLEQRIVVEREMCEREIKKNKAELEEEMEKQRIQYEKYMVDIRYINEQNKLKLLEQIEKLQKEVQKCQDIESSIESADDFETKRSETQKVLTSIRNLNKKISELKNTDPVFICVNSEGEVQKLKSPKDKLKKYSKRSKFRPVKNRAPSLSSTKSMFQCSSTKTLASTIVQSSKSPKFKGNDSQKLQNIIKKLQNELKCKDAEIEKERELKEKFHTESSHMQKKMIEITKKHKKVINDLKRKIRDTERAKIKPSIYMNTSKYSRNRNTGGSNFTISSHSYKTVSNVSNPGLDIGNNSVSKELNNSNACTTCKAKDWSQENMDYDPQTLLDNRDMIKQVQCLGCTTFLQMKQFLQHCDSCRNLRNIPRAEKYLISTPVKETREKIGFDRNMKNKSGKDGENSENTASILKTRATGNNMEEGTNINSNYSPDIDEKKHNDTEFINRSNSLKTSVQSLENISHLLGRVQEKKLFTQINLQQTPRIAVDPRNPKIFELDDEDMVVRADSFMTNEEIQMNTKSSRKDSHSSKFSNNRFITESPDLSKSKLAKNYFTASDRNLLYPQTQPLGDKEDDEIVVGFRDSQESDSF</sequence>
<keyword evidence="4" id="KW-1185">Reference proteome</keyword>
<evidence type="ECO:0000256" key="1">
    <source>
        <dbReference type="SAM" id="Coils"/>
    </source>
</evidence>
<name>A0AAD1TYU1_EUPCR</name>
<accession>A0AAD1TYU1</accession>
<evidence type="ECO:0000256" key="2">
    <source>
        <dbReference type="SAM" id="MobiDB-lite"/>
    </source>
</evidence>
<keyword evidence="1" id="KW-0175">Coiled coil</keyword>
<feature type="compositionally biased region" description="Basic and acidic residues" evidence="2">
    <location>
        <begin position="19"/>
        <end position="28"/>
    </location>
</feature>
<gene>
    <name evidence="3" type="ORF">ECRASSUSDP1_LOCUS138</name>
</gene>
<dbReference type="EMBL" id="CAMPGE010000132">
    <property type="protein sequence ID" value="CAI2358855.1"/>
    <property type="molecule type" value="Genomic_DNA"/>
</dbReference>
<feature type="region of interest" description="Disordered" evidence="2">
    <location>
        <begin position="208"/>
        <end position="237"/>
    </location>
</feature>
<comment type="caution">
    <text evidence="3">The sequence shown here is derived from an EMBL/GenBank/DDBJ whole genome shotgun (WGS) entry which is preliminary data.</text>
</comment>
<organism evidence="3 4">
    <name type="scientific">Euplotes crassus</name>
    <dbReference type="NCBI Taxonomy" id="5936"/>
    <lineage>
        <taxon>Eukaryota</taxon>
        <taxon>Sar</taxon>
        <taxon>Alveolata</taxon>
        <taxon>Ciliophora</taxon>
        <taxon>Intramacronucleata</taxon>
        <taxon>Spirotrichea</taxon>
        <taxon>Hypotrichia</taxon>
        <taxon>Euplotida</taxon>
        <taxon>Euplotidae</taxon>
        <taxon>Moneuplotes</taxon>
    </lineage>
</organism>
<protein>
    <submittedName>
        <fullName evidence="3">Uncharacterized protein</fullName>
    </submittedName>
</protein>
<evidence type="ECO:0000313" key="4">
    <source>
        <dbReference type="Proteomes" id="UP001295684"/>
    </source>
</evidence>
<dbReference type="AlphaFoldDB" id="A0AAD1TYU1"/>
<dbReference type="Proteomes" id="UP001295684">
    <property type="component" value="Unassembled WGS sequence"/>
</dbReference>
<proteinExistence type="predicted"/>
<evidence type="ECO:0000313" key="3">
    <source>
        <dbReference type="EMBL" id="CAI2358855.1"/>
    </source>
</evidence>
<reference evidence="3" key="1">
    <citation type="submission" date="2023-07" db="EMBL/GenBank/DDBJ databases">
        <authorList>
            <consortium name="AG Swart"/>
            <person name="Singh M."/>
            <person name="Singh A."/>
            <person name="Seah K."/>
            <person name="Emmerich C."/>
        </authorList>
    </citation>
    <scope>NUCLEOTIDE SEQUENCE</scope>
    <source>
        <strain evidence="3">DP1</strain>
    </source>
</reference>